<organism evidence="2 3">
    <name type="scientific">Apiospora hydei</name>
    <dbReference type="NCBI Taxonomy" id="1337664"/>
    <lineage>
        <taxon>Eukaryota</taxon>
        <taxon>Fungi</taxon>
        <taxon>Dikarya</taxon>
        <taxon>Ascomycota</taxon>
        <taxon>Pezizomycotina</taxon>
        <taxon>Sordariomycetes</taxon>
        <taxon>Xylariomycetidae</taxon>
        <taxon>Amphisphaeriales</taxon>
        <taxon>Apiosporaceae</taxon>
        <taxon>Apiospora</taxon>
    </lineage>
</organism>
<proteinExistence type="inferred from homology"/>
<accession>A0ABR1UT28</accession>
<name>A0ABR1UT28_9PEZI</name>
<dbReference type="GeneID" id="92051565"/>
<comment type="similarity">
    <text evidence="1">Belongs to the asaB hydroxylase/desaturase family.</text>
</comment>
<comment type="caution">
    <text evidence="2">The sequence shown here is derived from an EMBL/GenBank/DDBJ whole genome shotgun (WGS) entry which is preliminary data.</text>
</comment>
<dbReference type="RefSeq" id="XP_066660693.1">
    <property type="nucleotide sequence ID" value="XM_066818505.1"/>
</dbReference>
<dbReference type="PANTHER" id="PTHR34598:SF3">
    <property type="entry name" value="OXIDOREDUCTASE AN1597"/>
    <property type="match status" value="1"/>
</dbReference>
<dbReference type="PANTHER" id="PTHR34598">
    <property type="entry name" value="BLL6449 PROTEIN"/>
    <property type="match status" value="1"/>
</dbReference>
<reference evidence="2 3" key="1">
    <citation type="submission" date="2023-01" db="EMBL/GenBank/DDBJ databases">
        <title>Analysis of 21 Apiospora genomes using comparative genomics revels a genus with tremendous synthesis potential of carbohydrate active enzymes and secondary metabolites.</title>
        <authorList>
            <person name="Sorensen T."/>
        </authorList>
    </citation>
    <scope>NUCLEOTIDE SEQUENCE [LARGE SCALE GENOMIC DNA]</scope>
    <source>
        <strain evidence="2 3">CBS 114990</strain>
    </source>
</reference>
<keyword evidence="3" id="KW-1185">Reference proteome</keyword>
<dbReference type="InterPro" id="IPR044053">
    <property type="entry name" value="AsaB-like"/>
</dbReference>
<sequence length="210" mass="23901">MPGSYPKGTDDGIDFDQSADIEARYLPFVEDLIMRHVEGAETVVFFDYTVRRACSTKLPANHVKKVHIDQSPKGALGRARRHLDKHDWDMVSNSRTLAEDDVVPVQQIYPDYIGETLAVKYREGQDFWYWSAMTPKDVLMFQCFDSNGNSDPQGLRHSQCAHGSFELNEDGKETFTRCQAFGIPIELHMNSTMLIQLVYHGLSRPPTSLE</sequence>
<evidence type="ECO:0000313" key="3">
    <source>
        <dbReference type="Proteomes" id="UP001433268"/>
    </source>
</evidence>
<dbReference type="EMBL" id="JAQQWN010000010">
    <property type="protein sequence ID" value="KAK8062094.1"/>
    <property type="molecule type" value="Genomic_DNA"/>
</dbReference>
<gene>
    <name evidence="2" type="ORF">PG997_014191</name>
</gene>
<evidence type="ECO:0000313" key="2">
    <source>
        <dbReference type="EMBL" id="KAK8062094.1"/>
    </source>
</evidence>
<protein>
    <submittedName>
        <fullName evidence="2">Uncharacterized protein</fullName>
    </submittedName>
</protein>
<evidence type="ECO:0000256" key="1">
    <source>
        <dbReference type="ARBA" id="ARBA00023604"/>
    </source>
</evidence>
<dbReference type="Proteomes" id="UP001433268">
    <property type="component" value="Unassembled WGS sequence"/>
</dbReference>